<proteinExistence type="inferred from homology"/>
<evidence type="ECO:0000256" key="1">
    <source>
        <dbReference type="ARBA" id="ARBA00007469"/>
    </source>
</evidence>
<dbReference type="Proteomes" id="UP000327157">
    <property type="component" value="Chromosome 6"/>
</dbReference>
<dbReference type="Gene3D" id="3.90.730.10">
    <property type="entry name" value="Ribonuclease T2-like"/>
    <property type="match status" value="1"/>
</dbReference>
<evidence type="ECO:0000256" key="3">
    <source>
        <dbReference type="ARBA" id="ARBA00022729"/>
    </source>
</evidence>
<keyword evidence="2" id="KW-0540">Nuclease</keyword>
<evidence type="ECO:0000256" key="8">
    <source>
        <dbReference type="ARBA" id="ARBA00023239"/>
    </source>
</evidence>
<name>A0A5N5I322_9ROSA</name>
<evidence type="ECO:0000256" key="4">
    <source>
        <dbReference type="ARBA" id="ARBA00022759"/>
    </source>
</evidence>
<dbReference type="OrthoDB" id="435754at2759"/>
<evidence type="ECO:0000256" key="7">
    <source>
        <dbReference type="ARBA" id="ARBA00023180"/>
    </source>
</evidence>
<dbReference type="CDD" id="cd01061">
    <property type="entry name" value="RNase_T2_euk"/>
    <property type="match status" value="1"/>
</dbReference>
<keyword evidence="7" id="KW-0325">Glycoprotein</keyword>
<organism evidence="10 11">
    <name type="scientific">Pyrus ussuriensis x Pyrus communis</name>
    <dbReference type="NCBI Taxonomy" id="2448454"/>
    <lineage>
        <taxon>Eukaryota</taxon>
        <taxon>Viridiplantae</taxon>
        <taxon>Streptophyta</taxon>
        <taxon>Embryophyta</taxon>
        <taxon>Tracheophyta</taxon>
        <taxon>Spermatophyta</taxon>
        <taxon>Magnoliopsida</taxon>
        <taxon>eudicotyledons</taxon>
        <taxon>Gunneridae</taxon>
        <taxon>Pentapetalae</taxon>
        <taxon>rosids</taxon>
        <taxon>fabids</taxon>
        <taxon>Rosales</taxon>
        <taxon>Rosaceae</taxon>
        <taxon>Amygdaloideae</taxon>
        <taxon>Maleae</taxon>
        <taxon>Pyrus</taxon>
    </lineage>
</organism>
<evidence type="ECO:0000313" key="10">
    <source>
        <dbReference type="EMBL" id="KAB2632050.1"/>
    </source>
</evidence>
<dbReference type="InterPro" id="IPR036430">
    <property type="entry name" value="RNase_T2-like_sf"/>
</dbReference>
<dbReference type="AlphaFoldDB" id="A0A5N5I322"/>
<evidence type="ECO:0000256" key="9">
    <source>
        <dbReference type="RuleBase" id="RU004328"/>
    </source>
</evidence>
<dbReference type="EMBL" id="SMOL01000120">
    <property type="protein sequence ID" value="KAB2632050.1"/>
    <property type="molecule type" value="Genomic_DNA"/>
</dbReference>
<sequence length="207" mass="22973">MAKNAESFLSLLSWPGSYCGAAKQGCCYPKTGKPTKDFKIGGIWPLSFTGEMPTNCESNTHFRLSVISNLTKSLENEWPSLSCPISGSSKLWEQEWTKYGTCSKPLFGGQYHYFHAALNLRNKVNILKMLSSAGIHPNGSFYSLRKIVDAIQSRVTYMPAIMCNEDKSGNKQLYQILLCGDTTGTKIVDCLGLPRSNCSEKIKFPSF</sequence>
<dbReference type="PANTHER" id="PTHR11240:SF75">
    <property type="entry name" value="RIBONUCLEASE 3"/>
    <property type="match status" value="1"/>
</dbReference>
<evidence type="ECO:0000256" key="5">
    <source>
        <dbReference type="ARBA" id="ARBA00022801"/>
    </source>
</evidence>
<dbReference type="InterPro" id="IPR033697">
    <property type="entry name" value="Ribonuclease_T2_eukaryotic"/>
</dbReference>
<dbReference type="GO" id="GO:0003723">
    <property type="term" value="F:RNA binding"/>
    <property type="evidence" value="ECO:0007669"/>
    <property type="project" value="InterPro"/>
</dbReference>
<keyword evidence="3" id="KW-0732">Signal</keyword>
<gene>
    <name evidence="10" type="ORF">D8674_028297</name>
</gene>
<reference evidence="10 11" key="3">
    <citation type="submission" date="2019-11" db="EMBL/GenBank/DDBJ databases">
        <title>A de novo genome assembly of a pear dwarfing rootstock.</title>
        <authorList>
            <person name="Wang F."/>
            <person name="Wang J."/>
            <person name="Li S."/>
            <person name="Zhang Y."/>
            <person name="Fang M."/>
            <person name="Ma L."/>
            <person name="Zhao Y."/>
            <person name="Jiang S."/>
        </authorList>
    </citation>
    <scope>NUCLEOTIDE SEQUENCE [LARGE SCALE GENOMIC DNA]</scope>
    <source>
        <strain evidence="10">S2</strain>
        <tissue evidence="10">Leaf</tissue>
    </source>
</reference>
<evidence type="ECO:0000256" key="2">
    <source>
        <dbReference type="ARBA" id="ARBA00022722"/>
    </source>
</evidence>
<dbReference type="Pfam" id="PF00445">
    <property type="entry name" value="Ribonuclease_T2"/>
    <property type="match status" value="1"/>
</dbReference>
<dbReference type="GO" id="GO:0016787">
    <property type="term" value="F:hydrolase activity"/>
    <property type="evidence" value="ECO:0007669"/>
    <property type="project" value="UniProtKB-KW"/>
</dbReference>
<evidence type="ECO:0000256" key="6">
    <source>
        <dbReference type="ARBA" id="ARBA00023157"/>
    </source>
</evidence>
<keyword evidence="5" id="KW-0378">Hydrolase</keyword>
<accession>A0A5N5I322</accession>
<dbReference type="GO" id="GO:0033897">
    <property type="term" value="F:ribonuclease T2 activity"/>
    <property type="evidence" value="ECO:0007669"/>
    <property type="project" value="InterPro"/>
</dbReference>
<dbReference type="GO" id="GO:0005576">
    <property type="term" value="C:extracellular region"/>
    <property type="evidence" value="ECO:0007669"/>
    <property type="project" value="TreeGrafter"/>
</dbReference>
<keyword evidence="8" id="KW-0456">Lyase</keyword>
<evidence type="ECO:0000313" key="11">
    <source>
        <dbReference type="Proteomes" id="UP000327157"/>
    </source>
</evidence>
<dbReference type="SUPFAM" id="SSF55895">
    <property type="entry name" value="Ribonuclease Rh-like"/>
    <property type="match status" value="1"/>
</dbReference>
<reference evidence="10 11" key="1">
    <citation type="submission" date="2019-09" db="EMBL/GenBank/DDBJ databases">
        <authorList>
            <person name="Ou C."/>
        </authorList>
    </citation>
    <scope>NUCLEOTIDE SEQUENCE [LARGE SCALE GENOMIC DNA]</scope>
    <source>
        <strain evidence="10">S2</strain>
        <tissue evidence="10">Leaf</tissue>
    </source>
</reference>
<keyword evidence="11" id="KW-1185">Reference proteome</keyword>
<comment type="similarity">
    <text evidence="1 9">Belongs to the RNase T2 family.</text>
</comment>
<dbReference type="InterPro" id="IPR001568">
    <property type="entry name" value="RNase_T2-like"/>
</dbReference>
<comment type="caution">
    <text evidence="10">The sequence shown here is derived from an EMBL/GenBank/DDBJ whole genome shotgun (WGS) entry which is preliminary data.</text>
</comment>
<reference evidence="11" key="2">
    <citation type="submission" date="2019-10" db="EMBL/GenBank/DDBJ databases">
        <title>A de novo genome assembly of a pear dwarfing rootstock.</title>
        <authorList>
            <person name="Wang F."/>
            <person name="Wang J."/>
            <person name="Li S."/>
            <person name="Zhang Y."/>
            <person name="Fang M."/>
            <person name="Ma L."/>
            <person name="Zhao Y."/>
            <person name="Jiang S."/>
        </authorList>
    </citation>
    <scope>NUCLEOTIDE SEQUENCE [LARGE SCALE GENOMIC DNA]</scope>
</reference>
<keyword evidence="4" id="KW-0255">Endonuclease</keyword>
<keyword evidence="6" id="KW-1015">Disulfide bond</keyword>
<dbReference type="GO" id="GO:0006401">
    <property type="term" value="P:RNA catabolic process"/>
    <property type="evidence" value="ECO:0007669"/>
    <property type="project" value="TreeGrafter"/>
</dbReference>
<dbReference type="PANTHER" id="PTHR11240">
    <property type="entry name" value="RIBONUCLEASE T2"/>
    <property type="match status" value="1"/>
</dbReference>
<protein>
    <submittedName>
        <fullName evidence="10">Ribonuclease 1-like</fullName>
    </submittedName>
</protein>